<comment type="caution">
    <text evidence="1">The sequence shown here is derived from an EMBL/GenBank/DDBJ whole genome shotgun (WGS) entry which is preliminary data.</text>
</comment>
<keyword evidence="2" id="KW-1185">Reference proteome</keyword>
<dbReference type="EMBL" id="JALBUS010000004">
    <property type="protein sequence ID" value="MDX8416958.1"/>
    <property type="molecule type" value="Genomic_DNA"/>
</dbReference>
<name>A0ABU4WK74_9FIRM</name>
<evidence type="ECO:0000313" key="1">
    <source>
        <dbReference type="EMBL" id="MDX8416958.1"/>
    </source>
</evidence>
<gene>
    <name evidence="1" type="ORF">MOZ64_03760</name>
</gene>
<dbReference type="RefSeq" id="WP_320325270.1">
    <property type="nucleotide sequence ID" value="NZ_JALBUS010000004.1"/>
</dbReference>
<organism evidence="1 2">
    <name type="scientific">Absicoccus intestinalis</name>
    <dbReference type="NCBI Taxonomy" id="2926319"/>
    <lineage>
        <taxon>Bacteria</taxon>
        <taxon>Bacillati</taxon>
        <taxon>Bacillota</taxon>
        <taxon>Erysipelotrichia</taxon>
        <taxon>Erysipelotrichales</taxon>
        <taxon>Erysipelotrichaceae</taxon>
        <taxon>Absicoccus</taxon>
    </lineage>
</organism>
<reference evidence="1 2" key="1">
    <citation type="submission" date="2022-03" db="EMBL/GenBank/DDBJ databases">
        <title>Novel taxa within the pig intestine.</title>
        <authorList>
            <person name="Wylensek D."/>
            <person name="Bishof K."/>
            <person name="Afrizal A."/>
            <person name="Clavel T."/>
        </authorList>
    </citation>
    <scope>NUCLEOTIDE SEQUENCE [LARGE SCALE GENOMIC DNA]</scope>
    <source>
        <strain evidence="1 2">Cla-KB-P134</strain>
    </source>
</reference>
<evidence type="ECO:0000313" key="2">
    <source>
        <dbReference type="Proteomes" id="UP001285244"/>
    </source>
</evidence>
<sequence>MALAGMLDADESALICDLAETYHIYDYRKYDADYIAMLATGLGPDSRIFKKLNGVDVDMTDLLLARIFDQLNLLIWMNTEDGQKNQNRPESLADMLTGKCDNKNSIVAFDTVEQFEIERQKILKGVA</sequence>
<dbReference type="Proteomes" id="UP001285244">
    <property type="component" value="Unassembled WGS sequence"/>
</dbReference>
<dbReference type="Pfam" id="PF17318">
    <property type="entry name" value="DUF5361"/>
    <property type="match status" value="1"/>
</dbReference>
<accession>A0ABU4WK74</accession>
<protein>
    <submittedName>
        <fullName evidence="1">DUF5361 domain-containing protein</fullName>
    </submittedName>
</protein>
<proteinExistence type="predicted"/>
<dbReference type="InterPro" id="IPR035286">
    <property type="entry name" value="DUF5361"/>
</dbReference>